<dbReference type="Proteomes" id="UP000316882">
    <property type="component" value="Unassembled WGS sequence"/>
</dbReference>
<gene>
    <name evidence="1" type="ORF">BPA01_05490</name>
</gene>
<proteinExistence type="predicted"/>
<keyword evidence="2" id="KW-1185">Reference proteome</keyword>
<evidence type="ECO:0000313" key="2">
    <source>
        <dbReference type="Proteomes" id="UP000316882"/>
    </source>
</evidence>
<sequence length="123" mass="14055">MEELLMFGDSSVYSRKATLSLKISEFEVPPMQDLLIIGRKAPIGPEAVRRMAEALSPEQFTLLKIDHPKIEAVLLRNSLLQMMDEKLLMKIILEESERMISESMVLRSELKIALSVQREVDLL</sequence>
<accession>A0A4Y3PID7</accession>
<organism evidence="1 2">
    <name type="scientific">Brevibacillus parabrevis</name>
    <dbReference type="NCBI Taxonomy" id="54914"/>
    <lineage>
        <taxon>Bacteria</taxon>
        <taxon>Bacillati</taxon>
        <taxon>Bacillota</taxon>
        <taxon>Bacilli</taxon>
        <taxon>Bacillales</taxon>
        <taxon>Paenibacillaceae</taxon>
        <taxon>Brevibacillus</taxon>
    </lineage>
</organism>
<reference evidence="1 2" key="1">
    <citation type="submission" date="2019-06" db="EMBL/GenBank/DDBJ databases">
        <title>Whole genome shotgun sequence of Brevibacillus parabrevis NBRC 12334.</title>
        <authorList>
            <person name="Hosoyama A."/>
            <person name="Uohara A."/>
            <person name="Ohji S."/>
            <person name="Ichikawa N."/>
        </authorList>
    </citation>
    <scope>NUCLEOTIDE SEQUENCE [LARGE SCALE GENOMIC DNA]</scope>
    <source>
        <strain evidence="1 2">NBRC 12334</strain>
    </source>
</reference>
<dbReference type="RefSeq" id="WP_229049700.1">
    <property type="nucleotide sequence ID" value="NZ_BJMH01000002.1"/>
</dbReference>
<dbReference type="GeneID" id="87612755"/>
<name>A0A4Y3PID7_BREPA</name>
<protein>
    <submittedName>
        <fullName evidence="1">Uncharacterized protein</fullName>
    </submittedName>
</protein>
<dbReference type="STRING" id="54914.AV540_08795"/>
<evidence type="ECO:0000313" key="1">
    <source>
        <dbReference type="EMBL" id="GEB30969.1"/>
    </source>
</evidence>
<comment type="caution">
    <text evidence="1">The sequence shown here is derived from an EMBL/GenBank/DDBJ whole genome shotgun (WGS) entry which is preliminary data.</text>
</comment>
<dbReference type="AlphaFoldDB" id="A0A4Y3PID7"/>
<dbReference type="EMBL" id="BJMH01000002">
    <property type="protein sequence ID" value="GEB30969.1"/>
    <property type="molecule type" value="Genomic_DNA"/>
</dbReference>